<dbReference type="SUPFAM" id="SSF51905">
    <property type="entry name" value="FAD/NAD(P)-binding domain"/>
    <property type="match status" value="1"/>
</dbReference>
<dbReference type="Gene3D" id="3.40.30.120">
    <property type="match status" value="1"/>
</dbReference>
<dbReference type="Proteomes" id="UP000219338">
    <property type="component" value="Unassembled WGS sequence"/>
</dbReference>
<keyword evidence="4" id="KW-0560">Oxidoreductase</keyword>
<protein>
    <submittedName>
        <fullName evidence="7">Uncharacterized protein</fullName>
    </submittedName>
</protein>
<gene>
    <name evidence="7" type="ORF">ARMOST_04124</name>
</gene>
<reference evidence="8" key="1">
    <citation type="journal article" date="2017" name="Nat. Ecol. Evol.">
        <title>Genome expansion and lineage-specific genetic innovations in the forest pathogenic fungi Armillaria.</title>
        <authorList>
            <person name="Sipos G."/>
            <person name="Prasanna A.N."/>
            <person name="Walter M.C."/>
            <person name="O'Connor E."/>
            <person name="Balint B."/>
            <person name="Krizsan K."/>
            <person name="Kiss B."/>
            <person name="Hess J."/>
            <person name="Varga T."/>
            <person name="Slot J."/>
            <person name="Riley R."/>
            <person name="Boka B."/>
            <person name="Rigling D."/>
            <person name="Barry K."/>
            <person name="Lee J."/>
            <person name="Mihaltcheva S."/>
            <person name="LaButti K."/>
            <person name="Lipzen A."/>
            <person name="Waldron R."/>
            <person name="Moloney N.M."/>
            <person name="Sperisen C."/>
            <person name="Kredics L."/>
            <person name="Vagvoelgyi C."/>
            <person name="Patrignani A."/>
            <person name="Fitzpatrick D."/>
            <person name="Nagy I."/>
            <person name="Doyle S."/>
            <person name="Anderson J.B."/>
            <person name="Grigoriev I.V."/>
            <person name="Gueldener U."/>
            <person name="Muensterkoetter M."/>
            <person name="Nagy L.G."/>
        </authorList>
    </citation>
    <scope>NUCLEOTIDE SEQUENCE [LARGE SCALE GENOMIC DNA]</scope>
    <source>
        <strain evidence="8">C18/9</strain>
    </source>
</reference>
<dbReference type="OrthoDB" id="2690153at2759"/>
<evidence type="ECO:0000256" key="3">
    <source>
        <dbReference type="ARBA" id="ARBA00022827"/>
    </source>
</evidence>
<organism evidence="7 8">
    <name type="scientific">Armillaria ostoyae</name>
    <name type="common">Armillaria root rot fungus</name>
    <dbReference type="NCBI Taxonomy" id="47428"/>
    <lineage>
        <taxon>Eukaryota</taxon>
        <taxon>Fungi</taxon>
        <taxon>Dikarya</taxon>
        <taxon>Basidiomycota</taxon>
        <taxon>Agaricomycotina</taxon>
        <taxon>Agaricomycetes</taxon>
        <taxon>Agaricomycetidae</taxon>
        <taxon>Agaricales</taxon>
        <taxon>Marasmiineae</taxon>
        <taxon>Physalacriaceae</taxon>
        <taxon>Armillaria</taxon>
    </lineage>
</organism>
<dbReference type="OMA" id="EQTHEPP"/>
<dbReference type="InterPro" id="IPR012941">
    <property type="entry name" value="Phe_hydrox_C_dim_dom"/>
</dbReference>
<feature type="domain" description="FAD-binding" evidence="5">
    <location>
        <begin position="64"/>
        <end position="416"/>
    </location>
</feature>
<dbReference type="Pfam" id="PF01494">
    <property type="entry name" value="FAD_binding_3"/>
    <property type="match status" value="1"/>
</dbReference>
<evidence type="ECO:0000259" key="6">
    <source>
        <dbReference type="Pfam" id="PF07976"/>
    </source>
</evidence>
<accession>A0A284QWF7</accession>
<dbReference type="InterPro" id="IPR050641">
    <property type="entry name" value="RIFMO-like"/>
</dbReference>
<dbReference type="AlphaFoldDB" id="A0A284QWF7"/>
<dbReference type="InterPro" id="IPR002938">
    <property type="entry name" value="FAD-bd"/>
</dbReference>
<dbReference type="GO" id="GO:0016709">
    <property type="term" value="F:oxidoreductase activity, acting on paired donors, with incorporation or reduction of molecular oxygen, NAD(P)H as one donor, and incorporation of one atom of oxygen"/>
    <property type="evidence" value="ECO:0007669"/>
    <property type="project" value="UniProtKB-ARBA"/>
</dbReference>
<evidence type="ECO:0000256" key="1">
    <source>
        <dbReference type="ARBA" id="ARBA00001974"/>
    </source>
</evidence>
<name>A0A284QWF7_ARMOS</name>
<dbReference type="EMBL" id="FUEG01000002">
    <property type="protein sequence ID" value="SJL00810.1"/>
    <property type="molecule type" value="Genomic_DNA"/>
</dbReference>
<comment type="cofactor">
    <cofactor evidence="1">
        <name>FAD</name>
        <dbReference type="ChEBI" id="CHEBI:57692"/>
    </cofactor>
</comment>
<evidence type="ECO:0000259" key="5">
    <source>
        <dbReference type="Pfam" id="PF01494"/>
    </source>
</evidence>
<evidence type="ECO:0000256" key="4">
    <source>
        <dbReference type="ARBA" id="ARBA00023002"/>
    </source>
</evidence>
<dbReference type="PRINTS" id="PR00420">
    <property type="entry name" value="RNGMNOXGNASE"/>
</dbReference>
<dbReference type="Gene3D" id="3.50.50.60">
    <property type="entry name" value="FAD/NAD(P)-binding domain"/>
    <property type="match status" value="1"/>
</dbReference>
<keyword evidence="8" id="KW-1185">Reference proteome</keyword>
<dbReference type="GO" id="GO:0071949">
    <property type="term" value="F:FAD binding"/>
    <property type="evidence" value="ECO:0007669"/>
    <property type="project" value="InterPro"/>
</dbReference>
<dbReference type="PANTHER" id="PTHR43004">
    <property type="entry name" value="TRK SYSTEM POTASSIUM UPTAKE PROTEIN"/>
    <property type="match status" value="1"/>
</dbReference>
<dbReference type="Pfam" id="PF07976">
    <property type="entry name" value="Phe_hydrox_dim"/>
    <property type="match status" value="1"/>
</dbReference>
<dbReference type="InterPro" id="IPR036188">
    <property type="entry name" value="FAD/NAD-bd_sf"/>
</dbReference>
<feature type="domain" description="Phenol hydroxylase-like C-terminal dimerisation" evidence="6">
    <location>
        <begin position="562"/>
        <end position="606"/>
    </location>
</feature>
<proteinExistence type="predicted"/>
<dbReference type="STRING" id="47428.A0A284QWF7"/>
<keyword evidence="2" id="KW-0285">Flavoprotein</keyword>
<evidence type="ECO:0000313" key="8">
    <source>
        <dbReference type="Proteomes" id="UP000219338"/>
    </source>
</evidence>
<sequence length="607" mass="66405">MRPLSLKYFSDVSKNTAGKNTPRRLGHLDDVPQNSIHIASFHPPPPKVRLTLPSTHKNNPSMTLPVLIVGAGPAGLVAALSLAQSSIQVRIIDKSDSFHVGSRGFGVQPRTFELFQHLGVIDDIQKLVTPIPTMRAYKLPGGTVPVKTWDLYEKSGVWPDRPYANGACLSQDLLEGVLRGHLAKCGVSVELNKGLVAIKQDATTVTATVAVFRNGVPTDEKEEVVAQYLIGSDGAKGNSRKLLGLTFQGEMRDADGMVWGDVVIKGLTSEFWHIWGKPGHFTIMARPLSPTGDRFGIGITGQNFDPTHLADPAKAVEFIKAETGRVDLEFGEFTWLSHFRPNMRMVNKFQEGRAFVVGDSAHVHSPTGGQGMNCSVQDASNLAWKLSLVLKGLASPTLLSTYNEERLPVITQMLHATTQLYTHTVAKEKPTKDAKEDEKASGWFRWRNTALEMYGINYRYSSIALEERDKEPQDAEDVLAHAYSGYEGRGSLRAGDRAPDAPLGGTTLFSLFKSTVHTVLVFSKWSADLEAGLKTLPFATVQTFVIVDANEPLEGVSMLIDSEGHARKAYMVEEDSPAIVIVRPDSFIGAIVTAVEGVERYFSKILV</sequence>
<evidence type="ECO:0000256" key="2">
    <source>
        <dbReference type="ARBA" id="ARBA00022630"/>
    </source>
</evidence>
<dbReference type="Gene3D" id="3.30.70.2450">
    <property type="match status" value="1"/>
</dbReference>
<evidence type="ECO:0000313" key="7">
    <source>
        <dbReference type="EMBL" id="SJL00810.1"/>
    </source>
</evidence>
<keyword evidence="3" id="KW-0274">FAD</keyword>
<dbReference type="PANTHER" id="PTHR43004:SF19">
    <property type="entry name" value="BINDING MONOOXYGENASE, PUTATIVE (JCVI)-RELATED"/>
    <property type="match status" value="1"/>
</dbReference>